<feature type="compositionally biased region" description="Polar residues" evidence="1">
    <location>
        <begin position="146"/>
        <end position="160"/>
    </location>
</feature>
<feature type="region of interest" description="Disordered" evidence="1">
    <location>
        <begin position="230"/>
        <end position="252"/>
    </location>
</feature>
<protein>
    <recommendedName>
        <fullName evidence="2">5'-3' DNA helicase ZGRF1-like N-terminal domain-containing protein</fullName>
    </recommendedName>
</protein>
<dbReference type="InterPro" id="IPR018838">
    <property type="entry name" value="ZGRF1-like_N"/>
</dbReference>
<reference evidence="3 4" key="1">
    <citation type="journal article" date="2016" name="PLoS Pathog.">
        <title>Biosynthesis of antibiotic leucinostatins in bio-control fungus Purpureocillium lilacinum and their inhibition on phytophthora revealed by genome mining.</title>
        <authorList>
            <person name="Wang G."/>
            <person name="Liu Z."/>
            <person name="Lin R."/>
            <person name="Li E."/>
            <person name="Mao Z."/>
            <person name="Ling J."/>
            <person name="Yang Y."/>
            <person name="Yin W.B."/>
            <person name="Xie B."/>
        </authorList>
    </citation>
    <scope>NUCLEOTIDE SEQUENCE [LARGE SCALE GENOMIC DNA]</scope>
    <source>
        <strain evidence="3">170</strain>
    </source>
</reference>
<dbReference type="GeneID" id="28849648"/>
<keyword evidence="4" id="KW-1185">Reference proteome</keyword>
<feature type="compositionally biased region" description="Acidic residues" evidence="1">
    <location>
        <begin position="637"/>
        <end position="648"/>
    </location>
</feature>
<evidence type="ECO:0000313" key="3">
    <source>
        <dbReference type="EMBL" id="OAQ60527.1"/>
    </source>
</evidence>
<dbReference type="STRING" id="1380566.A0A179F525"/>
<feature type="compositionally biased region" description="Basic and acidic residues" evidence="1">
    <location>
        <begin position="769"/>
        <end position="788"/>
    </location>
</feature>
<feature type="compositionally biased region" description="Basic and acidic residues" evidence="1">
    <location>
        <begin position="605"/>
        <end position="619"/>
    </location>
</feature>
<feature type="compositionally biased region" description="Basic and acidic residues" evidence="1">
    <location>
        <begin position="295"/>
        <end position="320"/>
    </location>
</feature>
<gene>
    <name evidence="3" type="ORF">VFPPC_06660</name>
</gene>
<feature type="compositionally biased region" description="Polar residues" evidence="1">
    <location>
        <begin position="459"/>
        <end position="474"/>
    </location>
</feature>
<dbReference type="AlphaFoldDB" id="A0A179F525"/>
<dbReference type="Proteomes" id="UP000078397">
    <property type="component" value="Unassembled WGS sequence"/>
</dbReference>
<feature type="region of interest" description="Disordered" evidence="1">
    <location>
        <begin position="122"/>
        <end position="201"/>
    </location>
</feature>
<dbReference type="OrthoDB" id="6513042at2759"/>
<feature type="compositionally biased region" description="Basic and acidic residues" evidence="1">
    <location>
        <begin position="492"/>
        <end position="505"/>
    </location>
</feature>
<evidence type="ECO:0000256" key="1">
    <source>
        <dbReference type="SAM" id="MobiDB-lite"/>
    </source>
</evidence>
<feature type="compositionally biased region" description="Basic and acidic residues" evidence="1">
    <location>
        <begin position="866"/>
        <end position="878"/>
    </location>
</feature>
<accession>A0A179F525</accession>
<evidence type="ECO:0000313" key="4">
    <source>
        <dbReference type="Proteomes" id="UP000078397"/>
    </source>
</evidence>
<evidence type="ECO:0000259" key="2">
    <source>
        <dbReference type="Pfam" id="PF10382"/>
    </source>
</evidence>
<feature type="compositionally biased region" description="Polar residues" evidence="1">
    <location>
        <begin position="816"/>
        <end position="830"/>
    </location>
</feature>
<dbReference type="EMBL" id="LSBJ02000008">
    <property type="protein sequence ID" value="OAQ60527.1"/>
    <property type="molecule type" value="Genomic_DNA"/>
</dbReference>
<feature type="compositionally biased region" description="Basic and acidic residues" evidence="1">
    <location>
        <begin position="230"/>
        <end position="244"/>
    </location>
</feature>
<comment type="caution">
    <text evidence="3">The sequence shown here is derived from an EMBL/GenBank/DDBJ whole genome shotgun (WGS) entry which is preliminary data.</text>
</comment>
<feature type="region of interest" description="Disordered" evidence="1">
    <location>
        <begin position="277"/>
        <end position="683"/>
    </location>
</feature>
<proteinExistence type="predicted"/>
<dbReference type="Pfam" id="PF10382">
    <property type="entry name" value="ZGRF1-like_N"/>
    <property type="match status" value="1"/>
</dbReference>
<feature type="region of interest" description="Disordered" evidence="1">
    <location>
        <begin position="750"/>
        <end position="912"/>
    </location>
</feature>
<feature type="compositionally biased region" description="Basic residues" evidence="1">
    <location>
        <begin position="567"/>
        <end position="579"/>
    </location>
</feature>
<dbReference type="KEGG" id="pchm:VFPPC_06660"/>
<feature type="domain" description="5'-3' DNA helicase ZGRF1-like N-terminal" evidence="2">
    <location>
        <begin position="27"/>
        <end position="108"/>
    </location>
</feature>
<feature type="compositionally biased region" description="Polar residues" evidence="1">
    <location>
        <begin position="361"/>
        <end position="376"/>
    </location>
</feature>
<organism evidence="3 4">
    <name type="scientific">Pochonia chlamydosporia 170</name>
    <dbReference type="NCBI Taxonomy" id="1380566"/>
    <lineage>
        <taxon>Eukaryota</taxon>
        <taxon>Fungi</taxon>
        <taxon>Dikarya</taxon>
        <taxon>Ascomycota</taxon>
        <taxon>Pezizomycotina</taxon>
        <taxon>Sordariomycetes</taxon>
        <taxon>Hypocreomycetidae</taxon>
        <taxon>Hypocreales</taxon>
        <taxon>Clavicipitaceae</taxon>
        <taxon>Pochonia</taxon>
    </lineage>
</organism>
<feature type="compositionally biased region" description="Basic and acidic residues" evidence="1">
    <location>
        <begin position="432"/>
        <end position="441"/>
    </location>
</feature>
<sequence>MSYAVRRVVDPSTAPNSSGEPLTTATVLDYICLFTHDLRRKQKRWQDGKLKYHTFNKRIMVYDDRGNFIGDAHWHGGGGLEEGEEVELDRGAAIVQVADCVGSREQDLTEILDKRVREVEKRRNLAAAKTPKSSRAGAQPRPQEQPHFQVSHRSLSSIVPSQGPIGRAAISDRSPFEARKAEGAPPAKKRRVSPSPPSKAGFAQSLFGARLNLGGSGAMASLKMRALKERTNLQRKVDEGDKGQSSDGDEDVVIVDERRKKVVVKKSRYSTALSAVSTTVNDGPRPVVRQILTPVHDKDKSPTDSTSKRVEEAQPLEERSVIVNGDPDMTLDNTPGLQAAAKLSETRTSAKPAGGHKQAARKTTPTHSKAQVSTTAAARKATPEPPANVIDIESSPEAKPQRAANKNSERRPKVAANVPTVELPRTTSPPKPPERRTELRIKSRQRRGLLMISERRQGFQRQPASATATSNMRTVETAPDNGAEESTSPEVRVQRNDEEPPRHESEEPDEEQTITATPEPSPPRRNDASEVVSESESDVPRAKLNQNKKLIEEAETSSNSDEEVKPSRKRQRIAPKRSTSRQLPSESESTESSPRQVRRKTKATLRNEPDLSADEDTRAHAPQRYSRQTEIQQSESPEVDSSSDEDSDQPPPRQMRRTRTKRESVPPAAEKTDEPKGPRITRMARKSVKCKEIFGFIPPVSELDLVPAAFAMATERIGTVGRPPSAPNRLPGITVTRRPELVTSVVQAPPRPAENKNVEVGGDLSSESGVREKSSSDPPLKETIHEDSTIVNPEPELLGKTELIVAEPVREASPLERNTATDQVITSKPTIINPATRGKKAARKQDAAGQAPQTIVPFEAPGQVRPPREKQALPKKMDQNLPGFTSANGGAWSKHAEDLLGMTRPTGKKSYR</sequence>
<name>A0A179F525_METCM</name>
<dbReference type="RefSeq" id="XP_018138405.1">
    <property type="nucleotide sequence ID" value="XM_018285654.1"/>
</dbReference>